<dbReference type="EMBL" id="JAHCLR010000040">
    <property type="protein sequence ID" value="MBS9535291.1"/>
    <property type="molecule type" value="Genomic_DNA"/>
</dbReference>
<evidence type="ECO:0000256" key="7">
    <source>
        <dbReference type="ARBA" id="ARBA00023065"/>
    </source>
</evidence>
<feature type="transmembrane region" description="Helical" evidence="9">
    <location>
        <begin position="216"/>
        <end position="234"/>
    </location>
</feature>
<dbReference type="Pfam" id="PF00999">
    <property type="entry name" value="Na_H_Exchanger"/>
    <property type="match status" value="1"/>
</dbReference>
<dbReference type="RefSeq" id="WP_214094152.1">
    <property type="nucleotide sequence ID" value="NZ_JAHCLR010000040.1"/>
</dbReference>
<evidence type="ECO:0000313" key="11">
    <source>
        <dbReference type="EMBL" id="MBS9535291.1"/>
    </source>
</evidence>
<evidence type="ECO:0000256" key="9">
    <source>
        <dbReference type="SAM" id="Phobius"/>
    </source>
</evidence>
<reference evidence="11 12" key="1">
    <citation type="submission" date="2021-05" db="EMBL/GenBank/DDBJ databases">
        <title>Mycobacterium acidophilum sp. nov., an extremely acid-tolerant member of the genus Mycobacterium.</title>
        <authorList>
            <person name="Xia J."/>
        </authorList>
    </citation>
    <scope>NUCLEOTIDE SEQUENCE [LARGE SCALE GENOMIC DNA]</scope>
    <source>
        <strain evidence="11 12">M1</strain>
    </source>
</reference>
<keyword evidence="2" id="KW-0813">Transport</keyword>
<evidence type="ECO:0000256" key="5">
    <source>
        <dbReference type="ARBA" id="ARBA00022692"/>
    </source>
</evidence>
<evidence type="ECO:0000313" key="12">
    <source>
        <dbReference type="Proteomes" id="UP001519535"/>
    </source>
</evidence>
<sequence length="498" mass="52314">MSLQQLYVALLIAGVVLLASIMFTRAADRVGLPSLLLFLAVGVAIGNDGLGLDFSDVQLASDLGTAALAVILVEGGLTTRFSDIRRLLAPAGVLATVGVGVSMAVVAVGAHLLLGMNWQLSFLLGAIVSPTDAAAVFSILRVLPLPRRVAGLLEAESGFNDAPAAIVVLMLSTTPLVVDPLTAIGGVVYELAAGTAIGLAVGFAGAFALRRAALPASGLYPLATFGLAMVAFAAAGTAHASGFIAAYLSGVVLANSGLPHRAAIRSFAEGLGWLAQIGLFVLLGLLVSPSQLPRELMPALIIGAVLLLLSRPLSVVASLVWFKVPWREQIFLSWAGLRGAVPIVLATFPIVEGVPYSFRLLNIVFILVVVYTVVQGPSLGPLAHSLRLVPRDSTRELQVEAAPLDVLDAELLTMTVQPGSRLHNVSVLELRLPDPSVITLIIRKGETFVPQPDTRITIGDELLIVTTTTTRTAAERRLRAVSRRGKLAYWFDEYGDAD</sequence>
<dbReference type="Proteomes" id="UP001519535">
    <property type="component" value="Unassembled WGS sequence"/>
</dbReference>
<dbReference type="InterPro" id="IPR036721">
    <property type="entry name" value="RCK_C_sf"/>
</dbReference>
<keyword evidence="6 9" id="KW-1133">Transmembrane helix</keyword>
<keyword evidence="8 9" id="KW-0472">Membrane</keyword>
<dbReference type="SUPFAM" id="SSF116726">
    <property type="entry name" value="TrkA C-terminal domain-like"/>
    <property type="match status" value="1"/>
</dbReference>
<comment type="subcellular location">
    <subcellularLocation>
        <location evidence="1">Cell membrane</location>
        <topology evidence="1">Multi-pass membrane protein</topology>
    </subcellularLocation>
</comment>
<keyword evidence="5 9" id="KW-0812">Transmembrane</keyword>
<gene>
    <name evidence="11" type="ORF">KIH27_17030</name>
</gene>
<feature type="domain" description="RCK C-terminal" evidence="10">
    <location>
        <begin position="399"/>
        <end position="481"/>
    </location>
</feature>
<evidence type="ECO:0000256" key="3">
    <source>
        <dbReference type="ARBA" id="ARBA00022449"/>
    </source>
</evidence>
<evidence type="ECO:0000256" key="1">
    <source>
        <dbReference type="ARBA" id="ARBA00004651"/>
    </source>
</evidence>
<dbReference type="Gene3D" id="1.20.1530.20">
    <property type="match status" value="1"/>
</dbReference>
<feature type="transmembrane region" description="Helical" evidence="9">
    <location>
        <begin position="270"/>
        <end position="287"/>
    </location>
</feature>
<keyword evidence="12" id="KW-1185">Reference proteome</keyword>
<keyword evidence="7" id="KW-0406">Ion transport</keyword>
<proteinExistence type="predicted"/>
<evidence type="ECO:0000256" key="4">
    <source>
        <dbReference type="ARBA" id="ARBA00022475"/>
    </source>
</evidence>
<dbReference type="Pfam" id="PF02080">
    <property type="entry name" value="TrkA_C"/>
    <property type="match status" value="1"/>
</dbReference>
<evidence type="ECO:0000256" key="8">
    <source>
        <dbReference type="ARBA" id="ARBA00023136"/>
    </source>
</evidence>
<feature type="transmembrane region" description="Helical" evidence="9">
    <location>
        <begin position="6"/>
        <end position="23"/>
    </location>
</feature>
<feature type="transmembrane region" description="Helical" evidence="9">
    <location>
        <begin position="331"/>
        <end position="350"/>
    </location>
</feature>
<dbReference type="InterPro" id="IPR006153">
    <property type="entry name" value="Cation/H_exchanger_TM"/>
</dbReference>
<feature type="transmembrane region" description="Helical" evidence="9">
    <location>
        <begin position="191"/>
        <end position="209"/>
    </location>
</feature>
<dbReference type="PROSITE" id="PS51202">
    <property type="entry name" value="RCK_C"/>
    <property type="match status" value="1"/>
</dbReference>
<dbReference type="Gene3D" id="3.30.70.1450">
    <property type="entry name" value="Regulator of K+ conductance, C-terminal domain"/>
    <property type="match status" value="1"/>
</dbReference>
<feature type="transmembrane region" description="Helical" evidence="9">
    <location>
        <begin position="91"/>
        <end position="114"/>
    </location>
</feature>
<keyword evidence="4" id="KW-1003">Cell membrane</keyword>
<evidence type="ECO:0000256" key="2">
    <source>
        <dbReference type="ARBA" id="ARBA00022448"/>
    </source>
</evidence>
<feature type="transmembrane region" description="Helical" evidence="9">
    <location>
        <begin position="240"/>
        <end position="258"/>
    </location>
</feature>
<feature type="transmembrane region" description="Helical" evidence="9">
    <location>
        <begin position="356"/>
        <end position="374"/>
    </location>
</feature>
<keyword evidence="3" id="KW-0050">Antiport</keyword>
<accession>A0ABS5RLV5</accession>
<dbReference type="PANTHER" id="PTHR32507">
    <property type="entry name" value="NA(+)/H(+) ANTIPORTER 1"/>
    <property type="match status" value="1"/>
</dbReference>
<name>A0ABS5RLV5_9MYCO</name>
<organism evidence="11 12">
    <name type="scientific">Mycolicibacter acidiphilus</name>
    <dbReference type="NCBI Taxonomy" id="2835306"/>
    <lineage>
        <taxon>Bacteria</taxon>
        <taxon>Bacillati</taxon>
        <taxon>Actinomycetota</taxon>
        <taxon>Actinomycetes</taxon>
        <taxon>Mycobacteriales</taxon>
        <taxon>Mycobacteriaceae</taxon>
        <taxon>Mycolicibacter</taxon>
    </lineage>
</organism>
<dbReference type="NCBIfam" id="NF003715">
    <property type="entry name" value="PRK05326.1-2"/>
    <property type="match status" value="1"/>
</dbReference>
<dbReference type="NCBIfam" id="NF003716">
    <property type="entry name" value="PRK05326.1-3"/>
    <property type="match status" value="1"/>
</dbReference>
<feature type="transmembrane region" description="Helical" evidence="9">
    <location>
        <begin position="30"/>
        <end position="47"/>
    </location>
</feature>
<feature type="transmembrane region" description="Helical" evidence="9">
    <location>
        <begin position="299"/>
        <end position="322"/>
    </location>
</feature>
<dbReference type="InterPro" id="IPR038770">
    <property type="entry name" value="Na+/solute_symporter_sf"/>
</dbReference>
<evidence type="ECO:0000259" key="10">
    <source>
        <dbReference type="PROSITE" id="PS51202"/>
    </source>
</evidence>
<dbReference type="PANTHER" id="PTHR32507:SF7">
    <property type="entry name" value="K(+)_H(+) ANTIPORTER NHAP2"/>
    <property type="match status" value="1"/>
</dbReference>
<evidence type="ECO:0000256" key="6">
    <source>
        <dbReference type="ARBA" id="ARBA00022989"/>
    </source>
</evidence>
<feature type="transmembrane region" description="Helical" evidence="9">
    <location>
        <begin position="120"/>
        <end position="143"/>
    </location>
</feature>
<protein>
    <submittedName>
        <fullName evidence="11">Potassium/proton antiporter</fullName>
    </submittedName>
</protein>
<dbReference type="InterPro" id="IPR006037">
    <property type="entry name" value="RCK_C"/>
</dbReference>
<comment type="caution">
    <text evidence="11">The sequence shown here is derived from an EMBL/GenBank/DDBJ whole genome shotgun (WGS) entry which is preliminary data.</text>
</comment>